<protein>
    <submittedName>
        <fullName evidence="1">Uncharacterized protein</fullName>
    </submittedName>
</protein>
<gene>
    <name evidence="1" type="ORF">IT774_10235</name>
</gene>
<sequence>MGIRNYLGVNIMAALGKLKNKIAMLEYVKIDSDEFLKAPESGFYLQSKDSSGVISGCRIFIKEDEPYLPASENLKGEYKNFRTLNDLEKKYGPAIKDIPSVKIPGVKPTLPGKKFEDGDVAILAHYSADKELVFIHLKMK</sequence>
<accession>A0A7S9HC89</accession>
<evidence type="ECO:0000313" key="2">
    <source>
        <dbReference type="Proteomes" id="UP000595095"/>
    </source>
</evidence>
<name>A0A7S9HC89_9ALTE</name>
<dbReference type="Proteomes" id="UP000595095">
    <property type="component" value="Chromosome"/>
</dbReference>
<dbReference type="EMBL" id="CP064795">
    <property type="protein sequence ID" value="QPG04612.1"/>
    <property type="molecule type" value="Genomic_DNA"/>
</dbReference>
<organism evidence="1 2">
    <name type="scientific">Salinimonas marina</name>
    <dbReference type="NCBI Taxonomy" id="2785918"/>
    <lineage>
        <taxon>Bacteria</taxon>
        <taxon>Pseudomonadati</taxon>
        <taxon>Pseudomonadota</taxon>
        <taxon>Gammaproteobacteria</taxon>
        <taxon>Alteromonadales</taxon>
        <taxon>Alteromonadaceae</taxon>
        <taxon>Alteromonas/Salinimonas group</taxon>
        <taxon>Salinimonas</taxon>
    </lineage>
</organism>
<reference evidence="1 2" key="1">
    <citation type="submission" date="2020-11" db="EMBL/GenBank/DDBJ databases">
        <title>Complete genome sequence for Salinimonas sp. strain G2-b.</title>
        <authorList>
            <person name="Park S.-J."/>
        </authorList>
    </citation>
    <scope>NUCLEOTIDE SEQUENCE [LARGE SCALE GENOMIC DNA]</scope>
    <source>
        <strain evidence="1 2">G2-b</strain>
    </source>
</reference>
<keyword evidence="2" id="KW-1185">Reference proteome</keyword>
<dbReference type="RefSeq" id="WP_195809705.1">
    <property type="nucleotide sequence ID" value="NZ_CP064795.1"/>
</dbReference>
<proteinExistence type="predicted"/>
<dbReference type="AlphaFoldDB" id="A0A7S9HC89"/>
<dbReference type="KEGG" id="smaa:IT774_10235"/>
<evidence type="ECO:0000313" key="1">
    <source>
        <dbReference type="EMBL" id="QPG04612.1"/>
    </source>
</evidence>